<reference evidence="4" key="1">
    <citation type="submission" date="2016-06" db="UniProtKB">
        <authorList>
            <consortium name="WormBaseParasite"/>
        </authorList>
    </citation>
    <scope>IDENTIFICATION</scope>
</reference>
<dbReference type="WBParaSite" id="SBAD_0000401001-mRNA-1">
    <property type="protein sequence ID" value="SBAD_0000401001-mRNA-1"/>
    <property type="gene ID" value="SBAD_0000401001"/>
</dbReference>
<name>A0A183IJP3_9BILA</name>
<gene>
    <name evidence="2" type="ORF">SBAD_LOCUS3839</name>
</gene>
<evidence type="ECO:0000313" key="2">
    <source>
        <dbReference type="EMBL" id="VDP02534.1"/>
    </source>
</evidence>
<dbReference type="AlphaFoldDB" id="A0A183IJP3"/>
<keyword evidence="1" id="KW-1133">Transmembrane helix</keyword>
<organism evidence="4">
    <name type="scientific">Soboliphyme baturini</name>
    <dbReference type="NCBI Taxonomy" id="241478"/>
    <lineage>
        <taxon>Eukaryota</taxon>
        <taxon>Metazoa</taxon>
        <taxon>Ecdysozoa</taxon>
        <taxon>Nematoda</taxon>
        <taxon>Enoplea</taxon>
        <taxon>Dorylaimia</taxon>
        <taxon>Dioctophymatida</taxon>
        <taxon>Dioctophymatoidea</taxon>
        <taxon>Soboliphymatidae</taxon>
        <taxon>Soboliphyme</taxon>
    </lineage>
</organism>
<evidence type="ECO:0000256" key="1">
    <source>
        <dbReference type="SAM" id="Phobius"/>
    </source>
</evidence>
<evidence type="ECO:0000313" key="4">
    <source>
        <dbReference type="WBParaSite" id="SBAD_0000401001-mRNA-1"/>
    </source>
</evidence>
<reference evidence="2 3" key="2">
    <citation type="submission" date="2018-11" db="EMBL/GenBank/DDBJ databases">
        <authorList>
            <consortium name="Pathogen Informatics"/>
        </authorList>
    </citation>
    <scope>NUCLEOTIDE SEQUENCE [LARGE SCALE GENOMIC DNA]</scope>
</reference>
<keyword evidence="1" id="KW-0472">Membrane</keyword>
<protein>
    <submittedName>
        <fullName evidence="4">Ovule protein</fullName>
    </submittedName>
</protein>
<proteinExistence type="predicted"/>
<evidence type="ECO:0000313" key="3">
    <source>
        <dbReference type="Proteomes" id="UP000270296"/>
    </source>
</evidence>
<feature type="transmembrane region" description="Helical" evidence="1">
    <location>
        <begin position="78"/>
        <end position="101"/>
    </location>
</feature>
<accession>A0A183IJP3</accession>
<dbReference type="Proteomes" id="UP000270296">
    <property type="component" value="Unassembled WGS sequence"/>
</dbReference>
<sequence>MPSSPTSDKRLITCILPSVAKHASIKKSSAAPSFTYGSQSAVTVVPHSESHGLANERQRSEQKEEHSSKFFLFQVSHLLTILHIAFLPLIFCKGCLAFYTYTVV</sequence>
<keyword evidence="1" id="KW-0812">Transmembrane</keyword>
<dbReference type="EMBL" id="UZAM01007980">
    <property type="protein sequence ID" value="VDP02534.1"/>
    <property type="molecule type" value="Genomic_DNA"/>
</dbReference>
<keyword evidence="3" id="KW-1185">Reference proteome</keyword>